<organism evidence="2 3">
    <name type="scientific">Stachybotrys elegans</name>
    <dbReference type="NCBI Taxonomy" id="80388"/>
    <lineage>
        <taxon>Eukaryota</taxon>
        <taxon>Fungi</taxon>
        <taxon>Dikarya</taxon>
        <taxon>Ascomycota</taxon>
        <taxon>Pezizomycotina</taxon>
        <taxon>Sordariomycetes</taxon>
        <taxon>Hypocreomycetidae</taxon>
        <taxon>Hypocreales</taxon>
        <taxon>Stachybotryaceae</taxon>
        <taxon>Stachybotrys</taxon>
    </lineage>
</organism>
<feature type="domain" description="NAD-dependent epimerase/dehydratase" evidence="1">
    <location>
        <begin position="3"/>
        <end position="207"/>
    </location>
</feature>
<name>A0A8K0SR01_9HYPO</name>
<keyword evidence="3" id="KW-1185">Reference proteome</keyword>
<dbReference type="InterPro" id="IPR036291">
    <property type="entry name" value="NAD(P)-bd_dom_sf"/>
</dbReference>
<evidence type="ECO:0000313" key="2">
    <source>
        <dbReference type="EMBL" id="KAH7316752.1"/>
    </source>
</evidence>
<dbReference type="PANTHER" id="PTHR48079">
    <property type="entry name" value="PROTEIN YEEZ"/>
    <property type="match status" value="1"/>
</dbReference>
<dbReference type="SUPFAM" id="SSF51735">
    <property type="entry name" value="NAD(P)-binding Rossmann-fold domains"/>
    <property type="match status" value="1"/>
</dbReference>
<dbReference type="OrthoDB" id="419598at2759"/>
<dbReference type="GO" id="GO:0004029">
    <property type="term" value="F:aldehyde dehydrogenase (NAD+) activity"/>
    <property type="evidence" value="ECO:0007669"/>
    <property type="project" value="TreeGrafter"/>
</dbReference>
<proteinExistence type="predicted"/>
<dbReference type="AlphaFoldDB" id="A0A8K0SR01"/>
<sequence>MRVLVLGGTKFVGRLCASEAVSRGHQVTVFNRGSRPAVDGVTTLVGDRLEPKDLAQLDTLSFDVVIDTWHGDPDAVKRALQTLRARIHHYIYISSVSVYRKHDEHGATVGSVTEDVPLLDLDAAPTQYARNKVAGEMNVVRSGVPSALLRAGVILGPGECQGQRLPTWLRRMDKGGPTLAPGPRDMGLQFIDVRDLASFVIDVAEKRLTGPCNVASASGHTTWGDFLDTANRTVGDAARLCWLEPDKVAAAKLEPWTELPLWLPPDKSAGFYSADVTKAMAQGLRIRPASETIQDTWAWMKSAAAEEDTGTLLGLDPDKEAKILEEHFADVL</sequence>
<evidence type="ECO:0000313" key="3">
    <source>
        <dbReference type="Proteomes" id="UP000813444"/>
    </source>
</evidence>
<gene>
    <name evidence="2" type="ORF">B0I35DRAFT_479570</name>
</gene>
<dbReference type="InterPro" id="IPR051783">
    <property type="entry name" value="NAD(P)-dependent_oxidoreduct"/>
</dbReference>
<dbReference type="Pfam" id="PF01370">
    <property type="entry name" value="Epimerase"/>
    <property type="match status" value="1"/>
</dbReference>
<dbReference type="EMBL" id="JAGPNK010000008">
    <property type="protein sequence ID" value="KAH7316752.1"/>
    <property type="molecule type" value="Genomic_DNA"/>
</dbReference>
<dbReference type="Gene3D" id="3.40.50.720">
    <property type="entry name" value="NAD(P)-binding Rossmann-like Domain"/>
    <property type="match status" value="1"/>
</dbReference>
<dbReference type="PANTHER" id="PTHR48079:SF6">
    <property type="entry name" value="NAD(P)-BINDING DOMAIN-CONTAINING PROTEIN-RELATED"/>
    <property type="match status" value="1"/>
</dbReference>
<accession>A0A8K0SR01</accession>
<protein>
    <submittedName>
        <fullName evidence="2">Reductase</fullName>
    </submittedName>
</protein>
<evidence type="ECO:0000259" key="1">
    <source>
        <dbReference type="Pfam" id="PF01370"/>
    </source>
</evidence>
<dbReference type="InterPro" id="IPR001509">
    <property type="entry name" value="Epimerase_deHydtase"/>
</dbReference>
<comment type="caution">
    <text evidence="2">The sequence shown here is derived from an EMBL/GenBank/DDBJ whole genome shotgun (WGS) entry which is preliminary data.</text>
</comment>
<dbReference type="GO" id="GO:0005737">
    <property type="term" value="C:cytoplasm"/>
    <property type="evidence" value="ECO:0007669"/>
    <property type="project" value="TreeGrafter"/>
</dbReference>
<dbReference type="Proteomes" id="UP000813444">
    <property type="component" value="Unassembled WGS sequence"/>
</dbReference>
<reference evidence="2" key="1">
    <citation type="journal article" date="2021" name="Nat. Commun.">
        <title>Genetic determinants of endophytism in the Arabidopsis root mycobiome.</title>
        <authorList>
            <person name="Mesny F."/>
            <person name="Miyauchi S."/>
            <person name="Thiergart T."/>
            <person name="Pickel B."/>
            <person name="Atanasova L."/>
            <person name="Karlsson M."/>
            <person name="Huettel B."/>
            <person name="Barry K.W."/>
            <person name="Haridas S."/>
            <person name="Chen C."/>
            <person name="Bauer D."/>
            <person name="Andreopoulos W."/>
            <person name="Pangilinan J."/>
            <person name="LaButti K."/>
            <person name="Riley R."/>
            <person name="Lipzen A."/>
            <person name="Clum A."/>
            <person name="Drula E."/>
            <person name="Henrissat B."/>
            <person name="Kohler A."/>
            <person name="Grigoriev I.V."/>
            <person name="Martin F.M."/>
            <person name="Hacquard S."/>
        </authorList>
    </citation>
    <scope>NUCLEOTIDE SEQUENCE</scope>
    <source>
        <strain evidence="2">MPI-CAGE-CH-0235</strain>
    </source>
</reference>